<dbReference type="PIRSF" id="PIRSF012702">
    <property type="entry name" value="UCP012702"/>
    <property type="match status" value="1"/>
</dbReference>
<dbReference type="InterPro" id="IPR015995">
    <property type="entry name" value="MlrC_N"/>
</dbReference>
<evidence type="ECO:0000259" key="2">
    <source>
        <dbReference type="Pfam" id="PF07171"/>
    </source>
</evidence>
<feature type="domain" description="Microcystin LR degradation protein MlrC C-terminal" evidence="2">
    <location>
        <begin position="297"/>
        <end position="470"/>
    </location>
</feature>
<proteinExistence type="inferred from homology"/>
<comment type="caution">
    <text evidence="4">The sequence shown here is derived from an EMBL/GenBank/DDBJ whole genome shotgun (WGS) entry which is preliminary data.</text>
</comment>
<keyword evidence="1" id="KW-0482">Metalloprotease</keyword>
<dbReference type="Pfam" id="PF07171">
    <property type="entry name" value="MlrC_C"/>
    <property type="match status" value="1"/>
</dbReference>
<accession>A0ABW9DRV9</accession>
<keyword evidence="5" id="KW-1185">Reference proteome</keyword>
<keyword evidence="1" id="KW-0479">Metal-binding</keyword>
<dbReference type="InterPro" id="IPR010799">
    <property type="entry name" value="MlrC_C"/>
</dbReference>
<sequence length="486" mass="52548">MKIFTTTLITETNTFAPSPTGLGGYEAFGIYHGDASKVAPDGLGVGIAELRRLAAAQGHEIVESLSTMAQPAGRTVQCVYESFREEILADLRAALPVDAVLLILHGAMIAEHYDDCEGDLLEAVRTLVGDEVPIGVELDLHCHFTEQMQRNANVIICYKEYPHTDIIERLREVFALTVATAEGRVRPVTAVHDCRMVSKWHTTCEPMIGFVKRMQSLEGRDGVLSVSFGHGFPWGDVAETGARIWVITDNNEATAQRIAAQLGQEVWDMREAARPAHLSIDDALDRALTGDGGPVVLADLADNPGGGAPCDSTFILRRLVERGITDVALGCMYDIGAVQVCREAGVGTRLTLRIGGKLGVSSGEPLDLTVTVRALAGEHHQSMGAMARPLGSAAWVSTDDNIDIVLMTVREQTIAPTAFTGLGIDLASKRIVVVKSSQHFHAEFAPIAREVLYVSAPGALTPDFANIPYRVRSLNYWPRVENPFEG</sequence>
<evidence type="ECO:0000313" key="5">
    <source>
        <dbReference type="Proteomes" id="UP001629432"/>
    </source>
</evidence>
<comment type="function">
    <text evidence="1">Involved in peptidolytic degradation of cyclic heptapeptide hepatotoxin microcystin (MC).</text>
</comment>
<organism evidence="4 5">
    <name type="scientific">Paraburkholderia metrosideri</name>
    <dbReference type="NCBI Taxonomy" id="580937"/>
    <lineage>
        <taxon>Bacteria</taxon>
        <taxon>Pseudomonadati</taxon>
        <taxon>Pseudomonadota</taxon>
        <taxon>Betaproteobacteria</taxon>
        <taxon>Burkholderiales</taxon>
        <taxon>Burkholderiaceae</taxon>
        <taxon>Paraburkholderia</taxon>
    </lineage>
</organism>
<evidence type="ECO:0000313" key="4">
    <source>
        <dbReference type="EMBL" id="MFM0637402.1"/>
    </source>
</evidence>
<dbReference type="InterPro" id="IPR009197">
    <property type="entry name" value="MlrC"/>
</dbReference>
<comment type="cofactor">
    <cofactor evidence="1">
        <name>Zn(2+)</name>
        <dbReference type="ChEBI" id="CHEBI:29105"/>
    </cofactor>
    <text evidence="1">Binds 1 zinc ion per subunit.</text>
</comment>
<name>A0ABW9DRV9_9BURK</name>
<dbReference type="Pfam" id="PF07364">
    <property type="entry name" value="DUF1485"/>
    <property type="match status" value="1"/>
</dbReference>
<gene>
    <name evidence="4" type="ORF">PQQ63_11930</name>
</gene>
<dbReference type="RefSeq" id="WP_408335947.1">
    <property type="nucleotide sequence ID" value="NZ_JAQQCF010000008.1"/>
</dbReference>
<evidence type="ECO:0000259" key="3">
    <source>
        <dbReference type="Pfam" id="PF07364"/>
    </source>
</evidence>
<keyword evidence="1" id="KW-0378">Hydrolase</keyword>
<dbReference type="EMBL" id="JAQQCF010000008">
    <property type="protein sequence ID" value="MFM0637402.1"/>
    <property type="molecule type" value="Genomic_DNA"/>
</dbReference>
<comment type="similarity">
    <text evidence="1">Belongs to the peptidase M81 family.</text>
</comment>
<evidence type="ECO:0000256" key="1">
    <source>
        <dbReference type="PIRNR" id="PIRNR012702"/>
    </source>
</evidence>
<protein>
    <recommendedName>
        <fullName evidence="1">Microcystinase C</fullName>
        <shortName evidence="1">MlrC</shortName>
    </recommendedName>
</protein>
<reference evidence="4 5" key="1">
    <citation type="journal article" date="2024" name="Chem. Sci.">
        <title>Discovery of megapolipeptins by genome mining of a Burkholderiales bacteria collection.</title>
        <authorList>
            <person name="Paulo B.S."/>
            <person name="Recchia M.J.J."/>
            <person name="Lee S."/>
            <person name="Fergusson C.H."/>
            <person name="Romanowski S.B."/>
            <person name="Hernandez A."/>
            <person name="Krull N."/>
            <person name="Liu D.Y."/>
            <person name="Cavanagh H."/>
            <person name="Bos A."/>
            <person name="Gray C.A."/>
            <person name="Murphy B.T."/>
            <person name="Linington R.G."/>
            <person name="Eustaquio A.S."/>
        </authorList>
    </citation>
    <scope>NUCLEOTIDE SEQUENCE [LARGE SCALE GENOMIC DNA]</scope>
    <source>
        <strain evidence="4 5">RL17-338-BIC-A</strain>
    </source>
</reference>
<dbReference type="Proteomes" id="UP001629432">
    <property type="component" value="Unassembled WGS sequence"/>
</dbReference>
<feature type="domain" description="Microcystin LR degradation protein MlrC N-terminal" evidence="3">
    <location>
        <begin position="2"/>
        <end position="288"/>
    </location>
</feature>
<keyword evidence="1" id="KW-0645">Protease</keyword>